<feature type="region of interest" description="Disordered" evidence="3">
    <location>
        <begin position="701"/>
        <end position="735"/>
    </location>
</feature>
<sequence>MRPFEVSDHVVLRQDLSLYGYVQRTPFDSHDPLEDELIIAHAEVPPDALNEFVTTGIPPSGFVFVQFANTAAGSSLVHQNDLVLLSRSFRLGDNVKQQGSPLTGAVIDVDESYILAPVFANISDTHGPHLIPSYPKCTSECSLDFPPHFTHPNPHTLLYNVPAREVRRAQDVVRDNYVVSGNWVGLVDEVEYDVVITLQDGAIVALTGIHGLHIPVPDYDKPLVSLPEPDGFKRPDNIGIMQGWASTIPITQPRPGDFVIIERSRLRNGRWITGVYDPKVPSQGIVLDTRARDVSVDWMSSSQMPEDRPESETLPKYEIQLYENLNLFRDTASLRRKKDVTVYDPGKMPLNHIRGLEAGSAHNEVQNSRPPYSGEELGVGMRVRFRDTSAAAVKYQGPGGSSHGAFGRLPIEASRGWDLNEFEIVYMRQQATVMWQDGTTTTTNSTFLTGFALFEPEMAPTDIVLKREGMRQKPTNQRGRANGGIKDFNEMLFFERPHDLLPASVGVIQSVDPTERVARVRWYKEPKIELRASGQVVSPDSRFGAIGDLIEDVSLYEILSFPSLLRQRSDMCVIATSADSETEKGIRSTHLTADDTKPFNEIPTSLETNGSTSRRRQRARSPRTSTTTRADGRNRQKKEADWIGQIVAVNLNGSITVRLGALQNCRDVSVDADSILSIIDDREHLEEFGADSMMDLDSWMDDESEWSEGSPEPISETVEYEGGQRLDNDSGDENWLSDEDEVFEDAEEELPDADGDVQMSEDRPQEVAVPPVRPERSLRQLQTMLPSEPPAQFLVLDREPPADQFGLLSTSKASLKRIAKEHKILATSLPEGEIYVRTYESRLDLLRCLIIGPKDTPYENAPFLIDLLLSERYPEEPPTAHFHSWTSGLGRINPNLYEEGKICLSLLGTWSGRNESEKWSDKATILQLLVSLQGLVFVNKPFYNEAGFEGLENDPAYRREAEQYSEKAFVMARGFVKYALLRPPGGLEDILAWLYLPHDPSRPDMSLLAMIIKQGELLLERSDKARAAQDESLLDAAGEKGDATKVFLKPLSRGASVMLQRSVKELQAQLDRLATHERQVGEPVR</sequence>
<dbReference type="CDD" id="cd23837">
    <property type="entry name" value="UBCc_UBE2O"/>
    <property type="match status" value="1"/>
</dbReference>
<keyword evidence="2" id="KW-0833">Ubl conjugation pathway</keyword>
<feature type="domain" description="UBC core" evidence="4">
    <location>
        <begin position="813"/>
        <end position="970"/>
    </location>
</feature>
<keyword evidence="1" id="KW-0808">Transferase</keyword>
<evidence type="ECO:0000256" key="1">
    <source>
        <dbReference type="ARBA" id="ARBA00022679"/>
    </source>
</evidence>
<dbReference type="Gene3D" id="3.10.110.10">
    <property type="entry name" value="Ubiquitin Conjugating Enzyme"/>
    <property type="match status" value="1"/>
</dbReference>
<dbReference type="SUPFAM" id="SSF54495">
    <property type="entry name" value="UBC-like"/>
    <property type="match status" value="1"/>
</dbReference>
<feature type="region of interest" description="Disordered" evidence="3">
    <location>
        <begin position="583"/>
        <end position="637"/>
    </location>
</feature>
<keyword evidence="6" id="KW-1185">Reference proteome</keyword>
<proteinExistence type="predicted"/>
<evidence type="ECO:0000256" key="2">
    <source>
        <dbReference type="ARBA" id="ARBA00022786"/>
    </source>
</evidence>
<reference evidence="5" key="1">
    <citation type="submission" date="2022-10" db="EMBL/GenBank/DDBJ databases">
        <title>Culturing micro-colonial fungi from biological soil crusts in the Mojave desert and describing Neophaeococcomyces mojavensis, and introducing the new genera and species Taxawa tesnikishii.</title>
        <authorList>
            <person name="Kurbessoian T."/>
            <person name="Stajich J.E."/>
        </authorList>
    </citation>
    <scope>NUCLEOTIDE SEQUENCE</scope>
    <source>
        <strain evidence="5">TK_41</strain>
    </source>
</reference>
<evidence type="ECO:0000313" key="5">
    <source>
        <dbReference type="EMBL" id="KAJ9610811.1"/>
    </source>
</evidence>
<evidence type="ECO:0000259" key="4">
    <source>
        <dbReference type="PROSITE" id="PS50127"/>
    </source>
</evidence>
<dbReference type="Pfam" id="PF00179">
    <property type="entry name" value="UQ_con"/>
    <property type="match status" value="1"/>
</dbReference>
<dbReference type="PROSITE" id="PS50127">
    <property type="entry name" value="UBC_2"/>
    <property type="match status" value="1"/>
</dbReference>
<dbReference type="PANTHER" id="PTHR46116:SF15">
    <property type="entry name" value="(E3-INDEPENDENT) E2 UBIQUITIN-CONJUGATING ENZYME"/>
    <property type="match status" value="1"/>
</dbReference>
<dbReference type="Proteomes" id="UP001172673">
    <property type="component" value="Unassembled WGS sequence"/>
</dbReference>
<gene>
    <name evidence="5" type="ORF">H2200_005588</name>
</gene>
<dbReference type="GO" id="GO:0061631">
    <property type="term" value="F:ubiquitin conjugating enzyme activity"/>
    <property type="evidence" value="ECO:0007669"/>
    <property type="project" value="TreeGrafter"/>
</dbReference>
<name>A0AA38XCV5_9EURO</name>
<dbReference type="InterPro" id="IPR016135">
    <property type="entry name" value="UBQ-conjugating_enzyme/RWD"/>
</dbReference>
<feature type="compositionally biased region" description="Basic and acidic residues" evidence="3">
    <location>
        <begin position="583"/>
        <end position="598"/>
    </location>
</feature>
<comment type="caution">
    <text evidence="5">The sequence shown here is derived from an EMBL/GenBank/DDBJ whole genome shotgun (WGS) entry which is preliminary data.</text>
</comment>
<dbReference type="SMART" id="SM00212">
    <property type="entry name" value="UBCc"/>
    <property type="match status" value="1"/>
</dbReference>
<protein>
    <recommendedName>
        <fullName evidence="4">UBC core domain-containing protein</fullName>
    </recommendedName>
</protein>
<dbReference type="InterPro" id="IPR000608">
    <property type="entry name" value="UBC"/>
</dbReference>
<accession>A0AA38XCV5</accession>
<dbReference type="EMBL" id="JAPDRK010000007">
    <property type="protein sequence ID" value="KAJ9610811.1"/>
    <property type="molecule type" value="Genomic_DNA"/>
</dbReference>
<evidence type="ECO:0000313" key="6">
    <source>
        <dbReference type="Proteomes" id="UP001172673"/>
    </source>
</evidence>
<dbReference type="AlphaFoldDB" id="A0AA38XCV5"/>
<organism evidence="5 6">
    <name type="scientific">Cladophialophora chaetospira</name>
    <dbReference type="NCBI Taxonomy" id="386627"/>
    <lineage>
        <taxon>Eukaryota</taxon>
        <taxon>Fungi</taxon>
        <taxon>Dikarya</taxon>
        <taxon>Ascomycota</taxon>
        <taxon>Pezizomycotina</taxon>
        <taxon>Eurotiomycetes</taxon>
        <taxon>Chaetothyriomycetidae</taxon>
        <taxon>Chaetothyriales</taxon>
        <taxon>Herpotrichiellaceae</taxon>
        <taxon>Cladophialophora</taxon>
    </lineage>
</organism>
<dbReference type="PANTHER" id="PTHR46116">
    <property type="entry name" value="(E3-INDEPENDENT) E2 UBIQUITIN-CONJUGATING ENZYME"/>
    <property type="match status" value="1"/>
</dbReference>
<evidence type="ECO:0000256" key="3">
    <source>
        <dbReference type="SAM" id="MobiDB-lite"/>
    </source>
</evidence>